<organism evidence="6 7">
    <name type="scientific">Thermocatellispora tengchongensis</name>
    <dbReference type="NCBI Taxonomy" id="1073253"/>
    <lineage>
        <taxon>Bacteria</taxon>
        <taxon>Bacillati</taxon>
        <taxon>Actinomycetota</taxon>
        <taxon>Actinomycetes</taxon>
        <taxon>Streptosporangiales</taxon>
        <taxon>Streptosporangiaceae</taxon>
        <taxon>Thermocatellispora</taxon>
    </lineage>
</organism>
<evidence type="ECO:0000313" key="6">
    <source>
        <dbReference type="EMBL" id="MBB5134459.1"/>
    </source>
</evidence>
<dbReference type="AlphaFoldDB" id="A0A840P639"/>
<keyword evidence="7" id="KW-1185">Reference proteome</keyword>
<evidence type="ECO:0000256" key="4">
    <source>
        <dbReference type="SAM" id="MobiDB-lite"/>
    </source>
</evidence>
<evidence type="ECO:0000256" key="1">
    <source>
        <dbReference type="ARBA" id="ARBA00022603"/>
    </source>
</evidence>
<dbReference type="CDD" id="cd02440">
    <property type="entry name" value="AdoMet_MTases"/>
    <property type="match status" value="1"/>
</dbReference>
<dbReference type="GO" id="GO:0032259">
    <property type="term" value="P:methylation"/>
    <property type="evidence" value="ECO:0007669"/>
    <property type="project" value="UniProtKB-KW"/>
</dbReference>
<evidence type="ECO:0000256" key="2">
    <source>
        <dbReference type="ARBA" id="ARBA00022679"/>
    </source>
</evidence>
<dbReference type="EMBL" id="JACHGN010000008">
    <property type="protein sequence ID" value="MBB5134459.1"/>
    <property type="molecule type" value="Genomic_DNA"/>
</dbReference>
<keyword evidence="3" id="KW-0949">S-adenosyl-L-methionine</keyword>
<accession>A0A840P639</accession>
<name>A0A840P639_9ACTN</name>
<feature type="domain" description="Methyltransferase" evidence="5">
    <location>
        <begin position="38"/>
        <end position="129"/>
    </location>
</feature>
<dbReference type="InterPro" id="IPR029063">
    <property type="entry name" value="SAM-dependent_MTases_sf"/>
</dbReference>
<dbReference type="PANTHER" id="PTHR43464:SF19">
    <property type="entry name" value="UBIQUINONE BIOSYNTHESIS O-METHYLTRANSFERASE, MITOCHONDRIAL"/>
    <property type="match status" value="1"/>
</dbReference>
<reference evidence="6 7" key="1">
    <citation type="submission" date="2020-08" db="EMBL/GenBank/DDBJ databases">
        <title>Genomic Encyclopedia of Type Strains, Phase IV (KMG-IV): sequencing the most valuable type-strain genomes for metagenomic binning, comparative biology and taxonomic classification.</title>
        <authorList>
            <person name="Goeker M."/>
        </authorList>
    </citation>
    <scope>NUCLEOTIDE SEQUENCE [LARGE SCALE GENOMIC DNA]</scope>
    <source>
        <strain evidence="6 7">DSM 45615</strain>
    </source>
</reference>
<dbReference type="Gene3D" id="3.40.50.150">
    <property type="entry name" value="Vaccinia Virus protein VP39"/>
    <property type="match status" value="1"/>
</dbReference>
<evidence type="ECO:0000259" key="5">
    <source>
        <dbReference type="Pfam" id="PF13649"/>
    </source>
</evidence>
<proteinExistence type="predicted"/>
<gene>
    <name evidence="6" type="ORF">HNP84_004191</name>
</gene>
<dbReference type="RefSeq" id="WP_185051363.1">
    <property type="nucleotide sequence ID" value="NZ_BAABIX010000007.1"/>
</dbReference>
<dbReference type="InterPro" id="IPR041698">
    <property type="entry name" value="Methyltransf_25"/>
</dbReference>
<keyword evidence="1 6" id="KW-0489">Methyltransferase</keyword>
<dbReference type="SUPFAM" id="SSF53335">
    <property type="entry name" value="S-adenosyl-L-methionine-dependent methyltransferases"/>
    <property type="match status" value="1"/>
</dbReference>
<sequence length="202" mass="21924">MDARFWDEKYSGTEQVWSGEPNGVLVVEVTGMPPGRALDLGCGEGGDAIWLARQGWRVTGVDVSRVALERAAARAASLGLEVEWAQADLTAEAPPAGPYDLVSAHYFPLLRQDGHAALRRLLDTVAPGGTLLVASHDLAEVPADHGHGHGFDPHAFYEPHEIAMLLGDGWTIEVDETRPRVSPAPPGTQHTRDTVMRARRRR</sequence>
<dbReference type="Pfam" id="PF13649">
    <property type="entry name" value="Methyltransf_25"/>
    <property type="match status" value="1"/>
</dbReference>
<evidence type="ECO:0000256" key="3">
    <source>
        <dbReference type="ARBA" id="ARBA00022691"/>
    </source>
</evidence>
<evidence type="ECO:0000313" key="7">
    <source>
        <dbReference type="Proteomes" id="UP000578449"/>
    </source>
</evidence>
<dbReference type="Proteomes" id="UP000578449">
    <property type="component" value="Unassembled WGS sequence"/>
</dbReference>
<dbReference type="PANTHER" id="PTHR43464">
    <property type="entry name" value="METHYLTRANSFERASE"/>
    <property type="match status" value="1"/>
</dbReference>
<keyword evidence="2 6" id="KW-0808">Transferase</keyword>
<feature type="region of interest" description="Disordered" evidence="4">
    <location>
        <begin position="177"/>
        <end position="202"/>
    </location>
</feature>
<comment type="caution">
    <text evidence="6">The sequence shown here is derived from an EMBL/GenBank/DDBJ whole genome shotgun (WGS) entry which is preliminary data.</text>
</comment>
<dbReference type="GO" id="GO:0008168">
    <property type="term" value="F:methyltransferase activity"/>
    <property type="evidence" value="ECO:0007669"/>
    <property type="project" value="UniProtKB-KW"/>
</dbReference>
<protein>
    <submittedName>
        <fullName evidence="6">SAM-dependent methyltransferase</fullName>
    </submittedName>
</protein>